<dbReference type="RefSeq" id="WP_005376575.1">
    <property type="nucleotide sequence ID" value="NZ_AP023186.1"/>
</dbReference>
<evidence type="ECO:0000313" key="4">
    <source>
        <dbReference type="EMBL" id="NOI08754.1"/>
    </source>
</evidence>
<reference evidence="2" key="3">
    <citation type="submission" date="2019-11" db="EMBL/GenBank/DDBJ databases">
        <authorList>
            <consortium name="PulseNet: The National Subtyping Network for Foodborne Disease Surveillance"/>
            <person name="Tarr C.L."/>
            <person name="Trees E."/>
            <person name="Katz L.S."/>
            <person name="Carleton-Romer H.A."/>
            <person name="Stroika S."/>
            <person name="Kucerova Z."/>
            <person name="Roache K.F."/>
            <person name="Sabol A.L."/>
            <person name="Besser J."/>
            <person name="Gerner-Smidt P."/>
        </authorList>
    </citation>
    <scope>NUCLEOTIDE SEQUENCE</scope>
    <source>
        <strain evidence="2">PNUSAV001129</strain>
    </source>
</reference>
<keyword evidence="6" id="KW-1185">Reference proteome</keyword>
<evidence type="ECO:0000256" key="1">
    <source>
        <dbReference type="SAM" id="MobiDB-lite"/>
    </source>
</evidence>
<reference evidence="4 7" key="2">
    <citation type="submission" date="2019-09" db="EMBL/GenBank/DDBJ databases">
        <title>Draft genome sequencing and comparative genomics of hatchery-associated Vibrios.</title>
        <authorList>
            <person name="Kehlet-Delgado H."/>
            <person name="Mueller R.S."/>
        </authorList>
    </citation>
    <scope>NUCLEOTIDE SEQUENCE [LARGE SCALE GENOMIC DNA]</scope>
    <source>
        <strain evidence="4 7">081416A</strain>
    </source>
</reference>
<gene>
    <name evidence="5" type="ORF">AL553_017190</name>
    <name evidence="4" type="ORF">F0254_07715</name>
    <name evidence="2" type="ORF">GHY86_11670</name>
    <name evidence="3" type="ORF">HKB35_12495</name>
</gene>
<organism evidence="3 8">
    <name type="scientific">Vibrio alginolyticus</name>
    <dbReference type="NCBI Taxonomy" id="663"/>
    <lineage>
        <taxon>Bacteria</taxon>
        <taxon>Pseudomonadati</taxon>
        <taxon>Pseudomonadota</taxon>
        <taxon>Gammaproteobacteria</taxon>
        <taxon>Vibrionales</taxon>
        <taxon>Vibrionaceae</taxon>
        <taxon>Vibrio</taxon>
    </lineage>
</organism>
<evidence type="ECO:0000313" key="7">
    <source>
        <dbReference type="Proteomes" id="UP000532247"/>
    </source>
</evidence>
<dbReference type="GeneID" id="75166109"/>
<reference evidence="3 8" key="4">
    <citation type="submission" date="2020-04" db="EMBL/GenBank/DDBJ databases">
        <title>Whole-genome sequencing of Vibrio spp. from China reveals different genetic environments of blaCTX-M-14 among diverse lineages.</title>
        <authorList>
            <person name="Zheng Z."/>
            <person name="Ye L."/>
            <person name="Chen S."/>
        </authorList>
    </citation>
    <scope>NUCLEOTIDE SEQUENCE [LARGE SCALE GENOMIC DNA]</scope>
    <source>
        <strain evidence="3 8">Vb1636</strain>
    </source>
</reference>
<comment type="caution">
    <text evidence="3">The sequence shown here is derived from an EMBL/GenBank/DDBJ whole genome shotgun (WGS) entry which is preliminary data.</text>
</comment>
<dbReference type="EMBL" id="AAXMUW010000020">
    <property type="protein sequence ID" value="EGQ9135796.1"/>
    <property type="molecule type" value="Genomic_DNA"/>
</dbReference>
<dbReference type="STRING" id="663.BAU10_18715"/>
<accession>A0A0H0YFT4</accession>
<dbReference type="EMBL" id="LOSN02000002">
    <property type="protein sequence ID" value="PNP19406.1"/>
    <property type="molecule type" value="Genomic_DNA"/>
</dbReference>
<dbReference type="Proteomes" id="UP000565155">
    <property type="component" value="Unassembled WGS sequence"/>
</dbReference>
<sequence>MLYPKDEEFRATTDKPNHDEGIEMNAQQFNELKQKLSDLTASQLKSLQGEISVKLNKAQKPVLSGEEREMLAKLFA</sequence>
<proteinExistence type="predicted"/>
<evidence type="ECO:0000313" key="6">
    <source>
        <dbReference type="Proteomes" id="UP000054316"/>
    </source>
</evidence>
<dbReference type="AlphaFoldDB" id="A0A0H0YFT4"/>
<dbReference type="OrthoDB" id="5892911at2"/>
<name>A0A0H0YFT4_VIBAL</name>
<dbReference type="Proteomes" id="UP000532247">
    <property type="component" value="Unassembled WGS sequence"/>
</dbReference>
<dbReference type="EMBL" id="JABCMA010000012">
    <property type="protein sequence ID" value="NMR74436.1"/>
    <property type="molecule type" value="Genomic_DNA"/>
</dbReference>
<protein>
    <submittedName>
        <fullName evidence="3">Uncharacterized protein</fullName>
    </submittedName>
</protein>
<dbReference type="EMBL" id="VTYF01000003">
    <property type="protein sequence ID" value="NOI08754.1"/>
    <property type="molecule type" value="Genomic_DNA"/>
</dbReference>
<dbReference type="Proteomes" id="UP000054316">
    <property type="component" value="Unassembled WGS sequence"/>
</dbReference>
<evidence type="ECO:0000313" key="5">
    <source>
        <dbReference type="EMBL" id="PNP19406.1"/>
    </source>
</evidence>
<evidence type="ECO:0000313" key="2">
    <source>
        <dbReference type="EMBL" id="EGQ9135796.1"/>
    </source>
</evidence>
<reference evidence="5 6" key="1">
    <citation type="submission" date="2017-12" db="EMBL/GenBank/DDBJ databases">
        <title>FDA dAtabase for Regulatory Grade micrObial Sequences (FDA-ARGOS): Supporting development and validation of Infectious Disease Dx tests.</title>
        <authorList>
            <person name="Hoffmann M."/>
            <person name="Allard M."/>
            <person name="Evans P."/>
            <person name="Brown E."/>
            <person name="Tallon L.J."/>
            <person name="Sadzewicz L."/>
            <person name="Sengamalay N."/>
            <person name="Ott S."/>
            <person name="Godinez A."/>
            <person name="Nagaraj S."/>
            <person name="Vavikolanu K."/>
            <person name="Aluvathingal J."/>
            <person name="Nadendla S."/>
            <person name="Hobson J."/>
            <person name="Sichtig H."/>
        </authorList>
    </citation>
    <scope>NUCLEOTIDE SEQUENCE [LARGE SCALE GENOMIC DNA]</scope>
    <source>
        <strain evidence="6">ATCC 17749</strain>
        <strain evidence="5">FDAARGOS_97</strain>
    </source>
</reference>
<feature type="region of interest" description="Disordered" evidence="1">
    <location>
        <begin position="1"/>
        <end position="20"/>
    </location>
</feature>
<evidence type="ECO:0000313" key="8">
    <source>
        <dbReference type="Proteomes" id="UP000565155"/>
    </source>
</evidence>
<evidence type="ECO:0000313" key="3">
    <source>
        <dbReference type="EMBL" id="NMR74436.1"/>
    </source>
</evidence>
<dbReference type="Proteomes" id="UP000714625">
    <property type="component" value="Unassembled WGS sequence"/>
</dbReference>